<dbReference type="SUPFAM" id="SSF49879">
    <property type="entry name" value="SMAD/FHA domain"/>
    <property type="match status" value="1"/>
</dbReference>
<evidence type="ECO:0000256" key="1">
    <source>
        <dbReference type="ARBA" id="ARBA00022574"/>
    </source>
</evidence>
<dbReference type="CDD" id="cd00060">
    <property type="entry name" value="FHA"/>
    <property type="match status" value="1"/>
</dbReference>
<name>A0A7S1F8X4_NOCSC</name>
<evidence type="ECO:0000256" key="2">
    <source>
        <dbReference type="ARBA" id="ARBA00022737"/>
    </source>
</evidence>
<dbReference type="InterPro" id="IPR000253">
    <property type="entry name" value="FHA_dom"/>
</dbReference>
<dbReference type="SMART" id="SM00240">
    <property type="entry name" value="FHA"/>
    <property type="match status" value="1"/>
</dbReference>
<dbReference type="PROSITE" id="PS50082">
    <property type="entry name" value="WD_REPEATS_2"/>
    <property type="match status" value="2"/>
</dbReference>
<organism evidence="5">
    <name type="scientific">Noctiluca scintillans</name>
    <name type="common">Sea sparkle</name>
    <name type="synonym">Red tide dinoflagellate</name>
    <dbReference type="NCBI Taxonomy" id="2966"/>
    <lineage>
        <taxon>Eukaryota</taxon>
        <taxon>Sar</taxon>
        <taxon>Alveolata</taxon>
        <taxon>Dinophyceae</taxon>
        <taxon>Noctilucales</taxon>
        <taxon>Noctilucaceae</taxon>
        <taxon>Noctiluca</taxon>
    </lineage>
</organism>
<dbReference type="PANTHER" id="PTHR19848:SF8">
    <property type="entry name" value="F-BOX AND WD REPEAT DOMAIN CONTAINING 7"/>
    <property type="match status" value="1"/>
</dbReference>
<dbReference type="InterPro" id="IPR008984">
    <property type="entry name" value="SMAD_FHA_dom_sf"/>
</dbReference>
<dbReference type="Pfam" id="PF00498">
    <property type="entry name" value="FHA"/>
    <property type="match status" value="1"/>
</dbReference>
<dbReference type="SUPFAM" id="SSF50978">
    <property type="entry name" value="WD40 repeat-like"/>
    <property type="match status" value="1"/>
</dbReference>
<feature type="domain" description="FHA" evidence="4">
    <location>
        <begin position="502"/>
        <end position="558"/>
    </location>
</feature>
<keyword evidence="2" id="KW-0677">Repeat</keyword>
<dbReference type="Gene3D" id="2.130.10.10">
    <property type="entry name" value="YVTN repeat-like/Quinoprotein amine dehydrogenase"/>
    <property type="match status" value="2"/>
</dbReference>
<evidence type="ECO:0000259" key="4">
    <source>
        <dbReference type="PROSITE" id="PS50006"/>
    </source>
</evidence>
<proteinExistence type="predicted"/>
<dbReference type="PANTHER" id="PTHR19848">
    <property type="entry name" value="WD40 REPEAT PROTEIN"/>
    <property type="match status" value="1"/>
</dbReference>
<dbReference type="AlphaFoldDB" id="A0A7S1F8X4"/>
<sequence length="591" mass="64993">MGASISDLLNEAAQVVGVAPPKSAQQATEAWGGIDTTRVDVGRLAAKIRAAQEPIPVRDARPIYCMKDAHDCYVRVLAWDPFRDLIVSGGGDGRIRLWGTTKYESAGELDAKLSVRALLILTEELASGHSNGHVIIWGMEKSGRPIVQTLKEHREAVYALAMLKSGTLVTGAEDIRVFTRSWRGFVCVQTIGEEVLCMCNVPKSGQVVTGDMNSLVTVWDARKDEKWKVAAECRGHDRSVWCVCYIHDVSRCVTGGADQTIRVWDPDSWTCKHVIKDHVGWVVGLSCGPGWLLSCSNDQTVRVYDMQTWLCERTFDESEYEVYCVLAFGGGRFAAGGAEMSIVVYGGTEYKMSPEMANLKTNALKAAARPEKSDTRKNRANLLMSSYDDTAGSREAYVPERPVPVRVVEPMEQSVMDWGAAMSSARAPAQNSWSAKAKVEEVALDSAPNFGRKELDDSSDLLFDTCKAAPRLDTESNRGWSLQCTDGAVPCTLKVESTVKEFRVGRTVQDLELWNRLVPDDALRNTISREHFRLRVDQTKLTLHNLSGGGTSVNGLVVNETFLRIGDVIGIGNQNPVNGGDMRPVLHFKVC</sequence>
<dbReference type="CDD" id="cd00200">
    <property type="entry name" value="WD40"/>
    <property type="match status" value="1"/>
</dbReference>
<dbReference type="EMBL" id="HBFQ01037953">
    <property type="protein sequence ID" value="CAD8852501.1"/>
    <property type="molecule type" value="Transcribed_RNA"/>
</dbReference>
<dbReference type="SMART" id="SM00320">
    <property type="entry name" value="WD40"/>
    <property type="match status" value="7"/>
</dbReference>
<dbReference type="InterPro" id="IPR015943">
    <property type="entry name" value="WD40/YVTN_repeat-like_dom_sf"/>
</dbReference>
<protein>
    <recommendedName>
        <fullName evidence="4">FHA domain-containing protein</fullName>
    </recommendedName>
</protein>
<evidence type="ECO:0000313" key="5">
    <source>
        <dbReference type="EMBL" id="CAD8852501.1"/>
    </source>
</evidence>
<gene>
    <name evidence="5" type="ORF">NSCI0253_LOCUS26851</name>
</gene>
<keyword evidence="1 3" id="KW-0853">WD repeat</keyword>
<dbReference type="Gene3D" id="2.60.200.20">
    <property type="match status" value="1"/>
</dbReference>
<feature type="repeat" description="WD" evidence="3">
    <location>
        <begin position="233"/>
        <end position="265"/>
    </location>
</feature>
<dbReference type="PROSITE" id="PS50006">
    <property type="entry name" value="FHA_DOMAIN"/>
    <property type="match status" value="1"/>
</dbReference>
<evidence type="ECO:0000256" key="3">
    <source>
        <dbReference type="PROSITE-ProRule" id="PRU00221"/>
    </source>
</evidence>
<reference evidence="5" key="1">
    <citation type="submission" date="2021-01" db="EMBL/GenBank/DDBJ databases">
        <authorList>
            <person name="Corre E."/>
            <person name="Pelletier E."/>
            <person name="Niang G."/>
            <person name="Scheremetjew M."/>
            <person name="Finn R."/>
            <person name="Kale V."/>
            <person name="Holt S."/>
            <person name="Cochrane G."/>
            <person name="Meng A."/>
            <person name="Brown T."/>
            <person name="Cohen L."/>
        </authorList>
    </citation>
    <scope>NUCLEOTIDE SEQUENCE</scope>
</reference>
<dbReference type="InterPro" id="IPR036322">
    <property type="entry name" value="WD40_repeat_dom_sf"/>
</dbReference>
<accession>A0A7S1F8X4</accession>
<dbReference type="InterPro" id="IPR001680">
    <property type="entry name" value="WD40_rpt"/>
</dbReference>
<feature type="repeat" description="WD" evidence="3">
    <location>
        <begin position="67"/>
        <end position="98"/>
    </location>
</feature>
<dbReference type="PROSITE" id="PS50294">
    <property type="entry name" value="WD_REPEATS_REGION"/>
    <property type="match status" value="2"/>
</dbReference>
<dbReference type="Pfam" id="PF00400">
    <property type="entry name" value="WD40"/>
    <property type="match status" value="3"/>
</dbReference>